<evidence type="ECO:0000313" key="9">
    <source>
        <dbReference type="Proteomes" id="UP000095553"/>
    </source>
</evidence>
<evidence type="ECO:0000256" key="5">
    <source>
        <dbReference type="ARBA" id="ARBA00023136"/>
    </source>
</evidence>
<evidence type="ECO:0000256" key="6">
    <source>
        <dbReference type="SAM" id="Phobius"/>
    </source>
</evidence>
<keyword evidence="8" id="KW-0238">DNA-binding</keyword>
<evidence type="ECO:0000256" key="2">
    <source>
        <dbReference type="ARBA" id="ARBA00022475"/>
    </source>
</evidence>
<dbReference type="InterPro" id="IPR007168">
    <property type="entry name" value="Phageshock_PspC_N"/>
</dbReference>
<dbReference type="PANTHER" id="PTHR33885">
    <property type="entry name" value="PHAGE SHOCK PROTEIN C"/>
    <property type="match status" value="1"/>
</dbReference>
<dbReference type="GO" id="GO:0003677">
    <property type="term" value="F:DNA binding"/>
    <property type="evidence" value="ECO:0007669"/>
    <property type="project" value="UniProtKB-KW"/>
</dbReference>
<organism evidence="8 9">
    <name type="scientific">Anaerostipes hadrus</name>
    <dbReference type="NCBI Taxonomy" id="649756"/>
    <lineage>
        <taxon>Bacteria</taxon>
        <taxon>Bacillati</taxon>
        <taxon>Bacillota</taxon>
        <taxon>Clostridia</taxon>
        <taxon>Lachnospirales</taxon>
        <taxon>Lachnospiraceae</taxon>
        <taxon>Anaerostipes</taxon>
    </lineage>
</organism>
<evidence type="ECO:0000256" key="1">
    <source>
        <dbReference type="ARBA" id="ARBA00004162"/>
    </source>
</evidence>
<keyword evidence="4 6" id="KW-1133">Transmembrane helix</keyword>
<dbReference type="Pfam" id="PF04024">
    <property type="entry name" value="PspC"/>
    <property type="match status" value="1"/>
</dbReference>
<evidence type="ECO:0000256" key="4">
    <source>
        <dbReference type="ARBA" id="ARBA00022989"/>
    </source>
</evidence>
<accession>A0A173TA69</accession>
<sequence length="61" mass="6750">MKKTLYKSRKDRFLFGVCGGLAEYFEVDPTLVRILTAALCTTGTGLLLYIVAAVVMPEHVE</sequence>
<proteinExistence type="predicted"/>
<name>A0A173TA69_ANAHA</name>
<keyword evidence="3 6" id="KW-0812">Transmembrane</keyword>
<evidence type="ECO:0000313" key="8">
    <source>
        <dbReference type="EMBL" id="CUM99026.1"/>
    </source>
</evidence>
<dbReference type="RefSeq" id="WP_055072901.1">
    <property type="nucleotide sequence ID" value="NZ_BAABXM010000001.1"/>
</dbReference>
<dbReference type="Proteomes" id="UP000095553">
    <property type="component" value="Unassembled WGS sequence"/>
</dbReference>
<dbReference type="InterPro" id="IPR052027">
    <property type="entry name" value="PspC"/>
</dbReference>
<dbReference type="AlphaFoldDB" id="A0A173TA69"/>
<gene>
    <name evidence="8" type="ORF">ERS852571_01838</name>
</gene>
<keyword evidence="2" id="KW-1003">Cell membrane</keyword>
<evidence type="ECO:0000259" key="7">
    <source>
        <dbReference type="Pfam" id="PF04024"/>
    </source>
</evidence>
<evidence type="ECO:0000256" key="3">
    <source>
        <dbReference type="ARBA" id="ARBA00022692"/>
    </source>
</evidence>
<keyword evidence="5 6" id="KW-0472">Membrane</keyword>
<dbReference type="PANTHER" id="PTHR33885:SF3">
    <property type="entry name" value="PHAGE SHOCK PROTEIN C"/>
    <property type="match status" value="1"/>
</dbReference>
<dbReference type="EMBL" id="CYXY01000010">
    <property type="protein sequence ID" value="CUM99026.1"/>
    <property type="molecule type" value="Genomic_DNA"/>
</dbReference>
<comment type="subcellular location">
    <subcellularLocation>
        <location evidence="1">Cell membrane</location>
        <topology evidence="1">Single-pass membrane protein</topology>
    </subcellularLocation>
</comment>
<reference evidence="8 9" key="1">
    <citation type="submission" date="2015-09" db="EMBL/GenBank/DDBJ databases">
        <authorList>
            <consortium name="Pathogen Informatics"/>
        </authorList>
    </citation>
    <scope>NUCLEOTIDE SEQUENCE [LARGE SCALE GENOMIC DNA]</scope>
    <source>
        <strain evidence="8 9">2789STDY5834959</strain>
    </source>
</reference>
<feature type="domain" description="Phage shock protein PspC N-terminal" evidence="7">
    <location>
        <begin position="3"/>
        <end position="58"/>
    </location>
</feature>
<dbReference type="GO" id="GO:0005886">
    <property type="term" value="C:plasma membrane"/>
    <property type="evidence" value="ECO:0007669"/>
    <property type="project" value="UniProtKB-SubCell"/>
</dbReference>
<feature type="transmembrane region" description="Helical" evidence="6">
    <location>
        <begin position="32"/>
        <end position="55"/>
    </location>
</feature>
<protein>
    <submittedName>
        <fullName evidence="8">DNA-binding transcriptional activator PspC</fullName>
    </submittedName>
</protein>